<sequence length="59" mass="6587">MLYGPMGENAGRGVSPHPWWPRPAGVRSRPEPSALEQREVARAAPSVCYSPMSHREQCR</sequence>
<feature type="region of interest" description="Disordered" evidence="1">
    <location>
        <begin position="1"/>
        <end position="59"/>
    </location>
</feature>
<accession>F2RFW8</accession>
<protein>
    <submittedName>
        <fullName evidence="2">Uncharacterized protein</fullName>
    </submittedName>
</protein>
<organism evidence="2 3">
    <name type="scientific">Streptomyces venezuelae (strain ATCC 10712 / CBS 650.69 / DSM 40230 / JCM 4526 / NBRC 13096 / PD 04745)</name>
    <dbReference type="NCBI Taxonomy" id="953739"/>
    <lineage>
        <taxon>Bacteria</taxon>
        <taxon>Bacillati</taxon>
        <taxon>Actinomycetota</taxon>
        <taxon>Actinomycetes</taxon>
        <taxon>Kitasatosporales</taxon>
        <taxon>Streptomycetaceae</taxon>
        <taxon>Streptomyces</taxon>
    </lineage>
</organism>
<dbReference type="Proteomes" id="UP000006854">
    <property type="component" value="Chromosome"/>
</dbReference>
<reference evidence="2 3" key="1">
    <citation type="journal article" date="2011" name="BMC Genomics">
        <title>Genome-wide analysis of the role of GlnR in Streptomyces venezuelae provides new insights into global nitrogen regulation in actinomycetes.</title>
        <authorList>
            <person name="Pullan S.T."/>
            <person name="Bibb M.J."/>
            <person name="Merrick M."/>
        </authorList>
    </citation>
    <scope>NUCLEOTIDE SEQUENCE [LARGE SCALE GENOMIC DNA]</scope>
    <source>
        <strain evidence="2">ATCC 10712</strain>
    </source>
</reference>
<dbReference type="HOGENOM" id="CLU_2959105_0_0_11"/>
<proteinExistence type="predicted"/>
<evidence type="ECO:0000313" key="3">
    <source>
        <dbReference type="Proteomes" id="UP000006854"/>
    </source>
</evidence>
<dbReference type="AlphaFoldDB" id="F2RFW8"/>
<evidence type="ECO:0000256" key="1">
    <source>
        <dbReference type="SAM" id="MobiDB-lite"/>
    </source>
</evidence>
<dbReference type="STRING" id="953739.SVEN_3984"/>
<keyword evidence="3" id="KW-1185">Reference proteome</keyword>
<dbReference type="KEGG" id="sve:SVEN_3984"/>
<dbReference type="EMBL" id="FR845719">
    <property type="protein sequence ID" value="CCA57270.1"/>
    <property type="molecule type" value="Genomic_DNA"/>
</dbReference>
<gene>
    <name evidence="2" type="ordered locus">SVEN_3984</name>
</gene>
<name>F2RFW8_STRVP</name>
<evidence type="ECO:0000313" key="2">
    <source>
        <dbReference type="EMBL" id="CCA57270.1"/>
    </source>
</evidence>